<accession>A0A3N4GEE0</accession>
<dbReference type="EMBL" id="RKMH01000007">
    <property type="protein sequence ID" value="RPA61223.1"/>
    <property type="molecule type" value="Genomic_DNA"/>
</dbReference>
<dbReference type="Proteomes" id="UP000267536">
    <property type="component" value="Unassembled WGS sequence"/>
</dbReference>
<dbReference type="InterPro" id="IPR036291">
    <property type="entry name" value="NAD(P)-bd_dom_sf"/>
</dbReference>
<dbReference type="PANTHER" id="PTHR43482:SF1">
    <property type="entry name" value="PROTEIN AST1-RELATED"/>
    <property type="match status" value="1"/>
</dbReference>
<organism evidence="2 3">
    <name type="scientific">Gordonia oryzae</name>
    <dbReference type="NCBI Taxonomy" id="2487349"/>
    <lineage>
        <taxon>Bacteria</taxon>
        <taxon>Bacillati</taxon>
        <taxon>Actinomycetota</taxon>
        <taxon>Actinomycetes</taxon>
        <taxon>Mycobacteriales</taxon>
        <taxon>Gordoniaceae</taxon>
        <taxon>Gordonia</taxon>
    </lineage>
</organism>
<dbReference type="InterPro" id="IPR011032">
    <property type="entry name" value="GroES-like_sf"/>
</dbReference>
<evidence type="ECO:0000313" key="2">
    <source>
        <dbReference type="EMBL" id="RPA61223.1"/>
    </source>
</evidence>
<dbReference type="Gene3D" id="3.90.180.10">
    <property type="entry name" value="Medium-chain alcohol dehydrogenases, catalytic domain"/>
    <property type="match status" value="1"/>
</dbReference>
<proteinExistence type="predicted"/>
<dbReference type="GO" id="GO:0016491">
    <property type="term" value="F:oxidoreductase activity"/>
    <property type="evidence" value="ECO:0007669"/>
    <property type="project" value="InterPro"/>
</dbReference>
<comment type="caution">
    <text evidence="2">The sequence shown here is derived from an EMBL/GenBank/DDBJ whole genome shotgun (WGS) entry which is preliminary data.</text>
</comment>
<reference evidence="2 3" key="1">
    <citation type="submission" date="2018-11" db="EMBL/GenBank/DDBJ databases">
        <title>Draft genome sequence of Gordonia sp. RS15-1S isolated from rice stems.</title>
        <authorList>
            <person name="Muangham S."/>
        </authorList>
    </citation>
    <scope>NUCLEOTIDE SEQUENCE [LARGE SCALE GENOMIC DNA]</scope>
    <source>
        <strain evidence="2 3">RS15-1S</strain>
    </source>
</reference>
<dbReference type="SMART" id="SM00829">
    <property type="entry name" value="PKS_ER"/>
    <property type="match status" value="1"/>
</dbReference>
<dbReference type="Gene3D" id="3.40.50.720">
    <property type="entry name" value="NAD(P)-binding Rossmann-like Domain"/>
    <property type="match status" value="1"/>
</dbReference>
<feature type="domain" description="Enoyl reductase (ER)" evidence="1">
    <location>
        <begin position="36"/>
        <end position="331"/>
    </location>
</feature>
<evidence type="ECO:0000313" key="3">
    <source>
        <dbReference type="Proteomes" id="UP000267536"/>
    </source>
</evidence>
<dbReference type="InterPro" id="IPR013154">
    <property type="entry name" value="ADH-like_N"/>
</dbReference>
<dbReference type="Pfam" id="PF08240">
    <property type="entry name" value="ADH_N"/>
    <property type="match status" value="1"/>
</dbReference>
<dbReference type="AlphaFoldDB" id="A0A3N4GEE0"/>
<dbReference type="InterPro" id="IPR013149">
    <property type="entry name" value="ADH-like_C"/>
</dbReference>
<dbReference type="OrthoDB" id="9801186at2"/>
<name>A0A3N4GEE0_9ACTN</name>
<dbReference type="CDD" id="cd05289">
    <property type="entry name" value="MDR_like_2"/>
    <property type="match status" value="1"/>
</dbReference>
<dbReference type="PANTHER" id="PTHR43482">
    <property type="entry name" value="PROTEIN AST1-RELATED"/>
    <property type="match status" value="1"/>
</dbReference>
<dbReference type="SUPFAM" id="SSF51735">
    <property type="entry name" value="NAD(P)-binding Rossmann-fold domains"/>
    <property type="match status" value="1"/>
</dbReference>
<sequence>MTDSPNATTPDANDNTLDIDSATVTARQVVAVRYGDPLDVLDAVKVELPVPGPGQAVVAVEAIGVNPIDAKIVRGLMGTDESALPRPVGNEVAGTVRAVGPGTDDLAVGDPVIGYPVSGAYADHIVVATDRLHRRPESLDVQRAAGLLLVGVTAADAVATAHVADGDVIVVHGGAGAVGVVAVQLAVKAGATVIATAAQNNHEYLHGLGAIPVTYGDGLIERIRDAAPGTVTAAIDTVGTDEAIDVSLELLADRSRIVSIVAFGRAEDGITLLDGSSSDSKRHRAEAVEPLIAAAADGSLVTEVAATYPLDSAGQALADLSGRHPRGKFVLLP</sequence>
<dbReference type="InterPro" id="IPR052585">
    <property type="entry name" value="Lipid_raft_assoc_Zn_ADH"/>
</dbReference>
<protein>
    <submittedName>
        <fullName evidence="2">NADP-dependent oxidoreductase</fullName>
    </submittedName>
</protein>
<dbReference type="InterPro" id="IPR020843">
    <property type="entry name" value="ER"/>
</dbReference>
<dbReference type="RefSeq" id="WP_123929256.1">
    <property type="nucleotide sequence ID" value="NZ_JBPSDP010000006.1"/>
</dbReference>
<evidence type="ECO:0000259" key="1">
    <source>
        <dbReference type="SMART" id="SM00829"/>
    </source>
</evidence>
<gene>
    <name evidence="2" type="ORF">EF294_10615</name>
</gene>
<keyword evidence="3" id="KW-1185">Reference proteome</keyword>
<dbReference type="Pfam" id="PF00107">
    <property type="entry name" value="ADH_zinc_N"/>
    <property type="match status" value="1"/>
</dbReference>
<dbReference type="SUPFAM" id="SSF50129">
    <property type="entry name" value="GroES-like"/>
    <property type="match status" value="1"/>
</dbReference>